<proteinExistence type="predicted"/>
<accession>X0VXN3</accession>
<evidence type="ECO:0000313" key="2">
    <source>
        <dbReference type="EMBL" id="GAG17198.1"/>
    </source>
</evidence>
<feature type="non-terminal residue" evidence="2">
    <location>
        <position position="64"/>
    </location>
</feature>
<reference evidence="2" key="1">
    <citation type="journal article" date="2014" name="Front. Microbiol.">
        <title>High frequency of phylogenetically diverse reductive dehalogenase-homologous genes in deep subseafloor sedimentary metagenomes.</title>
        <authorList>
            <person name="Kawai M."/>
            <person name="Futagami T."/>
            <person name="Toyoda A."/>
            <person name="Takaki Y."/>
            <person name="Nishi S."/>
            <person name="Hori S."/>
            <person name="Arai W."/>
            <person name="Tsubouchi T."/>
            <person name="Morono Y."/>
            <person name="Uchiyama I."/>
            <person name="Ito T."/>
            <person name="Fujiyama A."/>
            <person name="Inagaki F."/>
            <person name="Takami H."/>
        </authorList>
    </citation>
    <scope>NUCLEOTIDE SEQUENCE</scope>
    <source>
        <strain evidence="2">Expedition CK06-06</strain>
    </source>
</reference>
<protein>
    <submittedName>
        <fullName evidence="2">Uncharacterized protein</fullName>
    </submittedName>
</protein>
<organism evidence="2">
    <name type="scientific">marine sediment metagenome</name>
    <dbReference type="NCBI Taxonomy" id="412755"/>
    <lineage>
        <taxon>unclassified sequences</taxon>
        <taxon>metagenomes</taxon>
        <taxon>ecological metagenomes</taxon>
    </lineage>
</organism>
<feature type="transmembrane region" description="Helical" evidence="1">
    <location>
        <begin position="46"/>
        <end position="62"/>
    </location>
</feature>
<evidence type="ECO:0000256" key="1">
    <source>
        <dbReference type="SAM" id="Phobius"/>
    </source>
</evidence>
<dbReference type="AlphaFoldDB" id="X0VXN3"/>
<dbReference type="EMBL" id="BARS01036634">
    <property type="protein sequence ID" value="GAG17198.1"/>
    <property type="molecule type" value="Genomic_DNA"/>
</dbReference>
<keyword evidence="1" id="KW-1133">Transmembrane helix</keyword>
<comment type="caution">
    <text evidence="2">The sequence shown here is derived from an EMBL/GenBank/DDBJ whole genome shotgun (WGS) entry which is preliminary data.</text>
</comment>
<keyword evidence="1" id="KW-0812">Transmembrane</keyword>
<name>X0VXN3_9ZZZZ</name>
<sequence length="64" mass="7263">MTPLGLKARIGSMSFRLEELGLPWLLEIDRRLEALRARLPSFPKRWLMLLAVAGLAAYAVLLRT</sequence>
<gene>
    <name evidence="2" type="ORF">S01H1_56282</name>
</gene>
<keyword evidence="1" id="KW-0472">Membrane</keyword>